<comment type="caution">
    <text evidence="2">The sequence shown here is derived from an EMBL/GenBank/DDBJ whole genome shotgun (WGS) entry which is preliminary data.</text>
</comment>
<gene>
    <name evidence="2" type="ORF">SGL43_00269</name>
</gene>
<accession>A0ABN8UWG6</accession>
<dbReference type="RefSeq" id="WP_128862215.1">
    <property type="nucleotide sequence ID" value="NZ_CAKXYP010000001.1"/>
</dbReference>
<feature type="domain" description="Methyltransferase" evidence="1">
    <location>
        <begin position="48"/>
        <end position="144"/>
    </location>
</feature>
<keyword evidence="3" id="KW-1185">Reference proteome</keyword>
<name>A0ABN8UWG6_STRGL</name>
<dbReference type="InterPro" id="IPR050723">
    <property type="entry name" value="CFA/CMAS"/>
</dbReference>
<dbReference type="Pfam" id="PF13649">
    <property type="entry name" value="Methyltransf_25"/>
    <property type="match status" value="1"/>
</dbReference>
<evidence type="ECO:0000313" key="3">
    <source>
        <dbReference type="Proteomes" id="UP001154015"/>
    </source>
</evidence>
<dbReference type="InterPro" id="IPR041698">
    <property type="entry name" value="Methyltransf_25"/>
</dbReference>
<dbReference type="Gene3D" id="3.40.50.150">
    <property type="entry name" value="Vaccinia Virus protein VP39"/>
    <property type="match status" value="1"/>
</dbReference>
<evidence type="ECO:0000313" key="2">
    <source>
        <dbReference type="EMBL" id="CAH9413271.1"/>
    </source>
</evidence>
<organism evidence="2 3">
    <name type="scientific">Streptomyces globisporus</name>
    <dbReference type="NCBI Taxonomy" id="1908"/>
    <lineage>
        <taxon>Bacteria</taxon>
        <taxon>Bacillati</taxon>
        <taxon>Actinomycetota</taxon>
        <taxon>Actinomycetes</taxon>
        <taxon>Kitasatosporales</taxon>
        <taxon>Streptomycetaceae</taxon>
        <taxon>Streptomyces</taxon>
    </lineage>
</organism>
<dbReference type="CDD" id="cd02440">
    <property type="entry name" value="AdoMet_MTases"/>
    <property type="match status" value="1"/>
</dbReference>
<sequence>MSSAEKTAEMQELFDRAAKSYDQSGVEFFGPIGRRLVEFSGISAGNRVLDVGAGRGAALFPAAEAVGVRGEVTGIDISEEMVRYANESIAALGLDHVGVTTMNGQRPEFPAGRFDAVIGSCSLFIWVKTADDVVPYRELLRPGGRFATAAPSFFSTVHGKWSLFPDAVSDLLMPYMLQSLKQNGTYDSQFAEAGTNWLVSEESILKTLAGAGFVDCEVVEEDLPVVVTSGQQWVDFTCTTGMRGMWERIEEEERARVVAEVSRRLDALRADDGLITVPVPIVYVRAVAP</sequence>
<proteinExistence type="predicted"/>
<reference evidence="2" key="1">
    <citation type="submission" date="2022-03" db="EMBL/GenBank/DDBJ databases">
        <authorList>
            <person name="Leyn A S."/>
        </authorList>
    </citation>
    <scope>NUCLEOTIDE SEQUENCE</scope>
    <source>
        <strain evidence="2">Streptomyces globisporus 4-3</strain>
    </source>
</reference>
<protein>
    <recommendedName>
        <fullName evidence="1">Methyltransferase domain-containing protein</fullName>
    </recommendedName>
</protein>
<dbReference type="EMBL" id="CAKXYP010000001">
    <property type="protein sequence ID" value="CAH9413271.1"/>
    <property type="molecule type" value="Genomic_DNA"/>
</dbReference>
<dbReference type="PANTHER" id="PTHR43667:SF2">
    <property type="entry name" value="FATTY ACID C-METHYL TRANSFERASE"/>
    <property type="match status" value="1"/>
</dbReference>
<evidence type="ECO:0000259" key="1">
    <source>
        <dbReference type="Pfam" id="PF13649"/>
    </source>
</evidence>
<dbReference type="Proteomes" id="UP001154015">
    <property type="component" value="Unassembled WGS sequence"/>
</dbReference>
<dbReference type="PANTHER" id="PTHR43667">
    <property type="entry name" value="CYCLOPROPANE-FATTY-ACYL-PHOSPHOLIPID SYNTHASE"/>
    <property type="match status" value="1"/>
</dbReference>
<dbReference type="InterPro" id="IPR029063">
    <property type="entry name" value="SAM-dependent_MTases_sf"/>
</dbReference>
<dbReference type="SUPFAM" id="SSF53335">
    <property type="entry name" value="S-adenosyl-L-methionine-dependent methyltransferases"/>
    <property type="match status" value="1"/>
</dbReference>